<evidence type="ECO:0000313" key="3">
    <source>
        <dbReference type="Proteomes" id="UP000460257"/>
    </source>
</evidence>
<gene>
    <name evidence="2" type="ORF">FRC54_09690</name>
</gene>
<dbReference type="Proteomes" id="UP000460257">
    <property type="component" value="Unassembled WGS sequence"/>
</dbReference>
<reference evidence="2" key="1">
    <citation type="journal article" date="2020" name="Appl. Environ. Microbiol.">
        <title>Medium-Chain Fatty Acid Synthesis by 'Candidatus Weimeria bifida' gen. nov., sp. nov., and 'Candidatus Pseudoramibacter fermentans' sp. nov.</title>
        <authorList>
            <person name="Scarborough M.J."/>
            <person name="Myers K.S."/>
            <person name="Donohue T.J."/>
            <person name="Noguera D.R."/>
        </authorList>
    </citation>
    <scope>NUCLEOTIDE SEQUENCE</scope>
    <source>
        <strain evidence="2">LCO1.1</strain>
    </source>
</reference>
<feature type="transmembrane region" description="Helical" evidence="1">
    <location>
        <begin position="46"/>
        <end position="65"/>
    </location>
</feature>
<accession>A0A6N7J0L1</accession>
<evidence type="ECO:0000313" key="2">
    <source>
        <dbReference type="EMBL" id="MQN02148.1"/>
    </source>
</evidence>
<keyword evidence="1" id="KW-0472">Membrane</keyword>
<feature type="transmembrane region" description="Helical" evidence="1">
    <location>
        <begin position="212"/>
        <end position="236"/>
    </location>
</feature>
<dbReference type="AlphaFoldDB" id="A0A6N7J0L1"/>
<feature type="transmembrane region" description="Helical" evidence="1">
    <location>
        <begin position="137"/>
        <end position="164"/>
    </location>
</feature>
<protein>
    <submittedName>
        <fullName evidence="2">EpsG family protein</fullName>
    </submittedName>
</protein>
<sequence length="319" mass="36686">MIYIISCTVSILISLGVTWNKRISQSDTRTKNGIVLIDKNRRNATYLMILSGLMPALVSALRYGVGTDYLHNYLPWFYMIQRGEETSAETGYVWLNRLVGFFTNDAQWVFVVTSFLFVYFVYYSIYKASDNIQLSILLLYISYTYLISLNNIRQSLASAIALIGLINLSKGRNIRAIIFIAVSSLFHVSMLPLLIIVLLYRIRIKASVLLGINLFFFILKNTIVQITLKVLPLISFKKFQNYYKLDSLEIYLQKSIGISTIVLNFFLMFLIALVEERDNIKTDELKKNELSICKYLQFFAPNGRRMAEHGLLAVLHNQA</sequence>
<evidence type="ECO:0000256" key="1">
    <source>
        <dbReference type="SAM" id="Phobius"/>
    </source>
</evidence>
<keyword evidence="1" id="KW-1133">Transmembrane helix</keyword>
<proteinExistence type="predicted"/>
<dbReference type="EMBL" id="VOGC01000007">
    <property type="protein sequence ID" value="MQN02148.1"/>
    <property type="molecule type" value="Genomic_DNA"/>
</dbReference>
<comment type="caution">
    <text evidence="2">The sequence shown here is derived from an EMBL/GenBank/DDBJ whole genome shotgun (WGS) entry which is preliminary data.</text>
</comment>
<feature type="transmembrane region" description="Helical" evidence="1">
    <location>
        <begin position="106"/>
        <end position="125"/>
    </location>
</feature>
<keyword evidence="1" id="KW-0812">Transmembrane</keyword>
<dbReference type="Pfam" id="PF14897">
    <property type="entry name" value="EpsG"/>
    <property type="match status" value="1"/>
</dbReference>
<feature type="transmembrane region" description="Helical" evidence="1">
    <location>
        <begin position="176"/>
        <end position="200"/>
    </location>
</feature>
<keyword evidence="3" id="KW-1185">Reference proteome</keyword>
<name>A0A6N7J0L1_9FIRM</name>
<dbReference type="InterPro" id="IPR049458">
    <property type="entry name" value="EpsG-like"/>
</dbReference>
<organism evidence="2 3">
    <name type="scientific">Candidatus Weimeria bifida</name>
    <dbReference type="NCBI Taxonomy" id="2599074"/>
    <lineage>
        <taxon>Bacteria</taxon>
        <taxon>Bacillati</taxon>
        <taxon>Bacillota</taxon>
        <taxon>Clostridia</taxon>
        <taxon>Lachnospirales</taxon>
        <taxon>Lachnospiraceae</taxon>
        <taxon>Candidatus Weimeria</taxon>
    </lineage>
</organism>
<feature type="transmembrane region" description="Helical" evidence="1">
    <location>
        <begin position="256"/>
        <end position="274"/>
    </location>
</feature>